<reference evidence="4 5" key="1">
    <citation type="submission" date="2016-08" db="EMBL/GenBank/DDBJ databases">
        <title>Draft genome of the agarase producing Sphingomonas sp. MCT13.</title>
        <authorList>
            <person name="D'Andrea M.M."/>
            <person name="Rossolini G.M."/>
            <person name="Thaller M.C."/>
        </authorList>
    </citation>
    <scope>NUCLEOTIDE SEQUENCE [LARGE SCALE GENOMIC DNA]</scope>
    <source>
        <strain evidence="4 5">MCT13</strain>
    </source>
</reference>
<dbReference type="Pfam" id="PF02397">
    <property type="entry name" value="Bac_transf"/>
    <property type="match status" value="1"/>
</dbReference>
<dbReference type="PANTHER" id="PTHR30576:SF20">
    <property type="entry name" value="QUINOVOSAMINEPHOSPHOTRANSFERAE-RELATED"/>
    <property type="match status" value="1"/>
</dbReference>
<dbReference type="STRING" id="1888892.BFL28_12105"/>
<keyword evidence="5" id="KW-1185">Reference proteome</keyword>
<evidence type="ECO:0000313" key="4">
    <source>
        <dbReference type="EMBL" id="ODP39096.1"/>
    </source>
</evidence>
<organism evidence="4 5">
    <name type="scientific">Sphingomonas turrisvirgatae</name>
    <dbReference type="NCBI Taxonomy" id="1888892"/>
    <lineage>
        <taxon>Bacteria</taxon>
        <taxon>Pseudomonadati</taxon>
        <taxon>Pseudomonadota</taxon>
        <taxon>Alphaproteobacteria</taxon>
        <taxon>Sphingomonadales</taxon>
        <taxon>Sphingomonadaceae</taxon>
        <taxon>Sphingomonas</taxon>
    </lineage>
</organism>
<dbReference type="Proteomes" id="UP000094487">
    <property type="component" value="Unassembled WGS sequence"/>
</dbReference>
<sequence>MKRAFDIVVSALLLLATAPILLVAAIAVRRSSPGPVIFRQVRIGQHGRPFNIFKFRTMRPATEPGREITVGQDNRITPIGAVLRKWKIDELPQLVNVLRGDMSLVGPRPDVPSYVARYPDELRRRVLSVRPGITDPASIKYRNENDLLAGQPDPERYYLDVIMPDKLALGAAYATRPTLTGDIRIILATLRTVVTDR</sequence>
<accession>A0A1E3LZ81</accession>
<dbReference type="EMBL" id="MDDS01000008">
    <property type="protein sequence ID" value="ODP39096.1"/>
    <property type="molecule type" value="Genomic_DNA"/>
</dbReference>
<evidence type="ECO:0000256" key="1">
    <source>
        <dbReference type="ARBA" id="ARBA00006464"/>
    </source>
</evidence>
<evidence type="ECO:0000256" key="2">
    <source>
        <dbReference type="ARBA" id="ARBA00023169"/>
    </source>
</evidence>
<comment type="caution">
    <text evidence="4">The sequence shown here is derived from an EMBL/GenBank/DDBJ whole genome shotgun (WGS) entry which is preliminary data.</text>
</comment>
<feature type="domain" description="Bacterial sugar transferase" evidence="3">
    <location>
        <begin position="2"/>
        <end position="194"/>
    </location>
</feature>
<name>A0A1E3LZ81_9SPHN</name>
<proteinExistence type="inferred from homology"/>
<protein>
    <recommendedName>
        <fullName evidence="3">Bacterial sugar transferase domain-containing protein</fullName>
    </recommendedName>
</protein>
<dbReference type="RefSeq" id="WP_069319271.1">
    <property type="nucleotide sequence ID" value="NZ_MDDS01000008.1"/>
</dbReference>
<dbReference type="InterPro" id="IPR003362">
    <property type="entry name" value="Bact_transf"/>
</dbReference>
<dbReference type="GO" id="GO:0016780">
    <property type="term" value="F:phosphotransferase activity, for other substituted phosphate groups"/>
    <property type="evidence" value="ECO:0007669"/>
    <property type="project" value="TreeGrafter"/>
</dbReference>
<dbReference type="PANTHER" id="PTHR30576">
    <property type="entry name" value="COLANIC BIOSYNTHESIS UDP-GLUCOSE LIPID CARRIER TRANSFERASE"/>
    <property type="match status" value="1"/>
</dbReference>
<keyword evidence="2" id="KW-0270">Exopolysaccharide synthesis</keyword>
<evidence type="ECO:0000259" key="3">
    <source>
        <dbReference type="Pfam" id="PF02397"/>
    </source>
</evidence>
<gene>
    <name evidence="4" type="ORF">BFL28_12105</name>
</gene>
<dbReference type="GO" id="GO:0000271">
    <property type="term" value="P:polysaccharide biosynthetic process"/>
    <property type="evidence" value="ECO:0007669"/>
    <property type="project" value="UniProtKB-KW"/>
</dbReference>
<evidence type="ECO:0000313" key="5">
    <source>
        <dbReference type="Proteomes" id="UP000094487"/>
    </source>
</evidence>
<comment type="similarity">
    <text evidence="1">Belongs to the bacterial sugar transferase family.</text>
</comment>
<dbReference type="OrthoDB" id="9808602at2"/>
<dbReference type="AlphaFoldDB" id="A0A1E3LZ81"/>